<gene>
    <name evidence="2" type="ORF">BGZ65_008461</name>
</gene>
<name>A0A9P6MB03_9FUNG</name>
<accession>A0A9P6MB03</accession>
<dbReference type="PANTHER" id="PTHR43157:SF31">
    <property type="entry name" value="PHOSPHATIDYLINOSITOL-GLYCAN BIOSYNTHESIS CLASS F PROTEIN"/>
    <property type="match status" value="1"/>
</dbReference>
<organism evidence="2 3">
    <name type="scientific">Modicella reniformis</name>
    <dbReference type="NCBI Taxonomy" id="1440133"/>
    <lineage>
        <taxon>Eukaryota</taxon>
        <taxon>Fungi</taxon>
        <taxon>Fungi incertae sedis</taxon>
        <taxon>Mucoromycota</taxon>
        <taxon>Mortierellomycotina</taxon>
        <taxon>Mortierellomycetes</taxon>
        <taxon>Mortierellales</taxon>
        <taxon>Mortierellaceae</taxon>
        <taxon>Modicella</taxon>
    </lineage>
</organism>
<dbReference type="Gene3D" id="3.40.50.720">
    <property type="entry name" value="NAD(P)-binding Rossmann-like Domain"/>
    <property type="match status" value="1"/>
</dbReference>
<dbReference type="Proteomes" id="UP000749646">
    <property type="component" value="Unassembled WGS sequence"/>
</dbReference>
<dbReference type="PANTHER" id="PTHR43157">
    <property type="entry name" value="PHOSPHATIDYLINOSITOL-GLYCAN BIOSYNTHESIS CLASS F PROTEIN-RELATED"/>
    <property type="match status" value="1"/>
</dbReference>
<dbReference type="EMBL" id="JAAAHW010003246">
    <property type="protein sequence ID" value="KAF9986215.1"/>
    <property type="molecule type" value="Genomic_DNA"/>
</dbReference>
<proteinExistence type="predicted"/>
<dbReference type="PRINTS" id="PR00081">
    <property type="entry name" value="GDHRDH"/>
</dbReference>
<protein>
    <recommendedName>
        <fullName evidence="4">Protochlorophyllide reductase</fullName>
    </recommendedName>
</protein>
<dbReference type="Pfam" id="PF00106">
    <property type="entry name" value="adh_short"/>
    <property type="match status" value="1"/>
</dbReference>
<dbReference type="InterPro" id="IPR036291">
    <property type="entry name" value="NAD(P)-bd_dom_sf"/>
</dbReference>
<keyword evidence="3" id="KW-1185">Reference proteome</keyword>
<reference evidence="2" key="1">
    <citation type="journal article" date="2020" name="Fungal Divers.">
        <title>Resolving the Mortierellaceae phylogeny through synthesis of multi-gene phylogenetics and phylogenomics.</title>
        <authorList>
            <person name="Vandepol N."/>
            <person name="Liber J."/>
            <person name="Desiro A."/>
            <person name="Na H."/>
            <person name="Kennedy M."/>
            <person name="Barry K."/>
            <person name="Grigoriev I.V."/>
            <person name="Miller A.N."/>
            <person name="O'Donnell K."/>
            <person name="Stajich J.E."/>
            <person name="Bonito G."/>
        </authorList>
    </citation>
    <scope>NUCLEOTIDE SEQUENCE</scope>
    <source>
        <strain evidence="2">MES-2147</strain>
    </source>
</reference>
<evidence type="ECO:0008006" key="4">
    <source>
        <dbReference type="Google" id="ProtNLM"/>
    </source>
</evidence>
<sequence>MATQSPASSSPKKVIVMTGGNIGIGFECAKLILTSLSNVHLVLGCRDPQRATQGVKNLEPFVTEGNKVEYRPLDLASFASVRRFAQDIETSFPQGIHTLILNAGLMVFSRQLTEDGYETNMQVNHLSHLLLSQLLLSSLRTGHKTSPEEPSCIVFVSSSLHKPGVGRGKGPELTLENVDGSIEFDGMLMYRNSKLCQAMCMHVLAASLVNDEAITAYAVCPGFIPTTDLKRDSGLATRIMMDNILSRISAASTVQEGGSRVFKAMTDNRTKNGIYFSKDGVDESSEESRDPEKQKYWWNWTCKAVGLENLSQ</sequence>
<dbReference type="SUPFAM" id="SSF51735">
    <property type="entry name" value="NAD(P)-binding Rossmann-fold domains"/>
    <property type="match status" value="1"/>
</dbReference>
<dbReference type="OrthoDB" id="542013at2759"/>
<dbReference type="AlphaFoldDB" id="A0A9P6MB03"/>
<evidence type="ECO:0000313" key="3">
    <source>
        <dbReference type="Proteomes" id="UP000749646"/>
    </source>
</evidence>
<evidence type="ECO:0000313" key="2">
    <source>
        <dbReference type="EMBL" id="KAF9986215.1"/>
    </source>
</evidence>
<comment type="caution">
    <text evidence="2">The sequence shown here is derived from an EMBL/GenBank/DDBJ whole genome shotgun (WGS) entry which is preliminary data.</text>
</comment>
<dbReference type="GO" id="GO:0016491">
    <property type="term" value="F:oxidoreductase activity"/>
    <property type="evidence" value="ECO:0007669"/>
    <property type="project" value="UniProtKB-KW"/>
</dbReference>
<keyword evidence="1" id="KW-0560">Oxidoreductase</keyword>
<dbReference type="InterPro" id="IPR002347">
    <property type="entry name" value="SDR_fam"/>
</dbReference>
<evidence type="ECO:0000256" key="1">
    <source>
        <dbReference type="ARBA" id="ARBA00023002"/>
    </source>
</evidence>